<dbReference type="InParanoid" id="A0A165L138"/>
<proteinExistence type="predicted"/>
<organism evidence="1 2">
    <name type="scientific">Exidia glandulosa HHB12029</name>
    <dbReference type="NCBI Taxonomy" id="1314781"/>
    <lineage>
        <taxon>Eukaryota</taxon>
        <taxon>Fungi</taxon>
        <taxon>Dikarya</taxon>
        <taxon>Basidiomycota</taxon>
        <taxon>Agaricomycotina</taxon>
        <taxon>Agaricomycetes</taxon>
        <taxon>Auriculariales</taxon>
        <taxon>Exidiaceae</taxon>
        <taxon>Exidia</taxon>
    </lineage>
</organism>
<keyword evidence="2" id="KW-1185">Reference proteome</keyword>
<dbReference type="Proteomes" id="UP000077266">
    <property type="component" value="Unassembled WGS sequence"/>
</dbReference>
<name>A0A165L138_EXIGL</name>
<dbReference type="OrthoDB" id="5570013at2759"/>
<dbReference type="AlphaFoldDB" id="A0A165L138"/>
<dbReference type="EMBL" id="KV425933">
    <property type="protein sequence ID" value="KZV97190.1"/>
    <property type="molecule type" value="Genomic_DNA"/>
</dbReference>
<evidence type="ECO:0000313" key="1">
    <source>
        <dbReference type="EMBL" id="KZV97190.1"/>
    </source>
</evidence>
<protein>
    <submittedName>
        <fullName evidence="1">Uncharacterized protein</fullName>
    </submittedName>
</protein>
<accession>A0A165L138</accession>
<evidence type="ECO:0000313" key="2">
    <source>
        <dbReference type="Proteomes" id="UP000077266"/>
    </source>
</evidence>
<reference evidence="1 2" key="1">
    <citation type="journal article" date="2016" name="Mol. Biol. Evol.">
        <title>Comparative Genomics of Early-Diverging Mushroom-Forming Fungi Provides Insights into the Origins of Lignocellulose Decay Capabilities.</title>
        <authorList>
            <person name="Nagy L.G."/>
            <person name="Riley R."/>
            <person name="Tritt A."/>
            <person name="Adam C."/>
            <person name="Daum C."/>
            <person name="Floudas D."/>
            <person name="Sun H."/>
            <person name="Yadav J.S."/>
            <person name="Pangilinan J."/>
            <person name="Larsson K.H."/>
            <person name="Matsuura K."/>
            <person name="Barry K."/>
            <person name="Labutti K."/>
            <person name="Kuo R."/>
            <person name="Ohm R.A."/>
            <person name="Bhattacharya S.S."/>
            <person name="Shirouzu T."/>
            <person name="Yoshinaga Y."/>
            <person name="Martin F.M."/>
            <person name="Grigoriev I.V."/>
            <person name="Hibbett D.S."/>
        </authorList>
    </citation>
    <scope>NUCLEOTIDE SEQUENCE [LARGE SCALE GENOMIC DNA]</scope>
    <source>
        <strain evidence="1 2">HHB12029</strain>
    </source>
</reference>
<gene>
    <name evidence="1" type="ORF">EXIGLDRAFT_386674</name>
</gene>
<sequence>MGTADLAYCSQPPPSGCPAGDLRLVVDVQATVLYAIPESASKPIRVRRIMSELGAISQYFNALRGDLFISFFYLMSTTGDIRVQDMATDRAYLYTDSGSIEASVSVTGPRSTLSTLTGRVKANVVLDDGVDMALEFASFGGPMDVELAISDARASKNLVCDVDVLCISAPVRLNVISLPTRTPFGLLHASWRSEFELILPSTFEGAFTFRGYGLTEDKYPKVVARPGALDPEGKGRNRTISSQSYVDDPYHVLAGETYWGSLPNTSNHLQWVYSESSAFQTVLML</sequence>